<dbReference type="Proteomes" id="UP000279089">
    <property type="component" value="Unassembled WGS sequence"/>
</dbReference>
<sequence>MLCITAQAASAQALIALVFGGKIKNDNIKLGIYLGGSGSWITDGDGQQPRIGLAFGAYTVFKLKPKLDLCMYIIMKSPKGAKQLNYTERLVQPADSGLVGADLNRNFTYINISPILRYNITPSFALGFGPQLAGRMHAKDNFTRDVNDGTLMYMHNVKDYIKLVDAGLTFDMQYTLMKGEGLRLNLQYNMGLFNIYNGESGLNGQNRQILVGVGIPIGRKKPDTAH</sequence>
<proteinExistence type="predicted"/>
<dbReference type="OrthoDB" id="947434at2"/>
<evidence type="ECO:0000313" key="1">
    <source>
        <dbReference type="EMBL" id="RPD40688.1"/>
    </source>
</evidence>
<name>A0A3N4MB40_9BACT</name>
<comment type="caution">
    <text evidence="1">The sequence shown here is derived from an EMBL/GenBank/DDBJ whole genome shotgun (WGS) entry which is preliminary data.</text>
</comment>
<accession>A0A3N4MB40</accession>
<reference evidence="2" key="1">
    <citation type="submission" date="2018-11" db="EMBL/GenBank/DDBJ databases">
        <title>Chitinophaga lutea sp.nov., isolate from arsenic contaminated soil.</title>
        <authorList>
            <person name="Zong Y."/>
        </authorList>
    </citation>
    <scope>NUCLEOTIDE SEQUENCE [LARGE SCALE GENOMIC DNA]</scope>
    <source>
        <strain evidence="2">YLT18</strain>
    </source>
</reference>
<evidence type="ECO:0000313" key="2">
    <source>
        <dbReference type="Proteomes" id="UP000279089"/>
    </source>
</evidence>
<dbReference type="AlphaFoldDB" id="A0A3N4MB40"/>
<keyword evidence="2" id="KW-1185">Reference proteome</keyword>
<gene>
    <name evidence="1" type="ORF">EG028_11665</name>
</gene>
<dbReference type="EMBL" id="RMBX01000006">
    <property type="protein sequence ID" value="RPD40688.1"/>
    <property type="molecule type" value="Genomic_DNA"/>
</dbReference>
<evidence type="ECO:0008006" key="3">
    <source>
        <dbReference type="Google" id="ProtNLM"/>
    </source>
</evidence>
<protein>
    <recommendedName>
        <fullName evidence="3">PorT family protein</fullName>
    </recommendedName>
</protein>
<organism evidence="1 2">
    <name type="scientific">Chitinophaga barathri</name>
    <dbReference type="NCBI Taxonomy" id="1647451"/>
    <lineage>
        <taxon>Bacteria</taxon>
        <taxon>Pseudomonadati</taxon>
        <taxon>Bacteroidota</taxon>
        <taxon>Chitinophagia</taxon>
        <taxon>Chitinophagales</taxon>
        <taxon>Chitinophagaceae</taxon>
        <taxon>Chitinophaga</taxon>
    </lineage>
</organism>